<dbReference type="RefSeq" id="WP_120540155.1">
    <property type="nucleotide sequence ID" value="NZ_RAVZ01000040.1"/>
</dbReference>
<comment type="similarity">
    <text evidence="1 2">Belongs to the Dps family.</text>
</comment>
<dbReference type="InterPro" id="IPR002177">
    <property type="entry name" value="DPS_DNA-bd"/>
</dbReference>
<dbReference type="GO" id="GO:0008199">
    <property type="term" value="F:ferric iron binding"/>
    <property type="evidence" value="ECO:0007669"/>
    <property type="project" value="InterPro"/>
</dbReference>
<organism evidence="5 6">
    <name type="scientific">Corallococcus terminator</name>
    <dbReference type="NCBI Taxonomy" id="2316733"/>
    <lineage>
        <taxon>Bacteria</taxon>
        <taxon>Pseudomonadati</taxon>
        <taxon>Myxococcota</taxon>
        <taxon>Myxococcia</taxon>
        <taxon>Myxococcales</taxon>
        <taxon>Cystobacterineae</taxon>
        <taxon>Myxococcaceae</taxon>
        <taxon>Corallococcus</taxon>
    </lineage>
</organism>
<dbReference type="NCBIfam" id="NF006975">
    <property type="entry name" value="PRK09448.1"/>
    <property type="match status" value="1"/>
</dbReference>
<dbReference type="InterPro" id="IPR009078">
    <property type="entry name" value="Ferritin-like_SF"/>
</dbReference>
<keyword evidence="6" id="KW-1185">Reference proteome</keyword>
<dbReference type="PANTHER" id="PTHR42932">
    <property type="entry name" value="GENERAL STRESS PROTEIN 20U"/>
    <property type="match status" value="1"/>
</dbReference>
<dbReference type="EMBL" id="RAVZ01000040">
    <property type="protein sequence ID" value="RKG91756.1"/>
    <property type="molecule type" value="Genomic_DNA"/>
</dbReference>
<evidence type="ECO:0000313" key="5">
    <source>
        <dbReference type="EMBL" id="RKG91756.1"/>
    </source>
</evidence>
<dbReference type="Pfam" id="PF00210">
    <property type="entry name" value="Ferritin"/>
    <property type="match status" value="1"/>
</dbReference>
<evidence type="ECO:0000313" key="6">
    <source>
        <dbReference type="Proteomes" id="UP000268094"/>
    </source>
</evidence>
<evidence type="ECO:0000256" key="3">
    <source>
        <dbReference type="SAM" id="MobiDB-lite"/>
    </source>
</evidence>
<feature type="domain" description="Ferritin/DPS" evidence="4">
    <location>
        <begin position="18"/>
        <end position="160"/>
    </location>
</feature>
<dbReference type="Proteomes" id="UP000268094">
    <property type="component" value="Unassembled WGS sequence"/>
</dbReference>
<dbReference type="InterPro" id="IPR008331">
    <property type="entry name" value="Ferritin_DPS_dom"/>
</dbReference>
<comment type="caution">
    <text evidence="5">The sequence shown here is derived from an EMBL/GenBank/DDBJ whole genome shotgun (WGS) entry which is preliminary data.</text>
</comment>
<dbReference type="Gene3D" id="1.20.1260.10">
    <property type="match status" value="1"/>
</dbReference>
<sequence length="188" mass="20859">MYSTSHVNLPQNAREELIDMLNTLLANAVDLHWQVKQAHWNIRGTHFYSRHLLFDEVAKHARKHADSYAERAGALGGYAQGTIRLASNNSQLPEYDLQAVDGEAHIRALVERVGRYASSLRDGITKSDEVNDPVTADILTQTLGETEEDLWFLESHLNGDARVGTTVPPRGGGNRRGRTAEDISQATT</sequence>
<dbReference type="PRINTS" id="PR01346">
    <property type="entry name" value="HELNAPAPROT"/>
</dbReference>
<dbReference type="PIRSF" id="PIRSF005900">
    <property type="entry name" value="Dps"/>
    <property type="match status" value="1"/>
</dbReference>
<dbReference type="OrthoDB" id="9797687at2"/>
<evidence type="ECO:0000256" key="2">
    <source>
        <dbReference type="RuleBase" id="RU003875"/>
    </source>
</evidence>
<reference evidence="6" key="1">
    <citation type="submission" date="2018-09" db="EMBL/GenBank/DDBJ databases">
        <authorList>
            <person name="Livingstone P.G."/>
            <person name="Whitworth D.E."/>
        </authorList>
    </citation>
    <scope>NUCLEOTIDE SEQUENCE [LARGE SCALE GENOMIC DNA]</scope>
    <source>
        <strain evidence="6">CA054A</strain>
    </source>
</reference>
<accession>A0A3A8JA38</accession>
<dbReference type="CDD" id="cd01043">
    <property type="entry name" value="DPS"/>
    <property type="match status" value="1"/>
</dbReference>
<dbReference type="SUPFAM" id="SSF47240">
    <property type="entry name" value="Ferritin-like"/>
    <property type="match status" value="1"/>
</dbReference>
<dbReference type="InterPro" id="IPR012347">
    <property type="entry name" value="Ferritin-like"/>
</dbReference>
<evidence type="ECO:0000256" key="1">
    <source>
        <dbReference type="ARBA" id="ARBA00009497"/>
    </source>
</evidence>
<proteinExistence type="inferred from homology"/>
<protein>
    <submittedName>
        <fullName evidence="5">DNA starvation/stationary phase protection protein Dps</fullName>
    </submittedName>
</protein>
<name>A0A3A8JA38_9BACT</name>
<evidence type="ECO:0000259" key="4">
    <source>
        <dbReference type="Pfam" id="PF00210"/>
    </source>
</evidence>
<feature type="region of interest" description="Disordered" evidence="3">
    <location>
        <begin position="162"/>
        <end position="188"/>
    </location>
</feature>
<dbReference type="PANTHER" id="PTHR42932:SF3">
    <property type="entry name" value="DNA PROTECTION DURING STARVATION PROTEIN"/>
    <property type="match status" value="1"/>
</dbReference>
<gene>
    <name evidence="5" type="ORF">D7V88_08740</name>
</gene>
<dbReference type="AlphaFoldDB" id="A0A3A8JA38"/>